<reference evidence="2" key="3">
    <citation type="journal article" date="2017" name="Nature">
        <title>Genome sequence of the progenitor of the wheat D genome Aegilops tauschii.</title>
        <authorList>
            <person name="Luo M.C."/>
            <person name="Gu Y.Q."/>
            <person name="Puiu D."/>
            <person name="Wang H."/>
            <person name="Twardziok S.O."/>
            <person name="Deal K.R."/>
            <person name="Huo N."/>
            <person name="Zhu T."/>
            <person name="Wang L."/>
            <person name="Wang Y."/>
            <person name="McGuire P.E."/>
            <person name="Liu S."/>
            <person name="Long H."/>
            <person name="Ramasamy R.K."/>
            <person name="Rodriguez J.C."/>
            <person name="Van S.L."/>
            <person name="Yuan L."/>
            <person name="Wang Z."/>
            <person name="Xia Z."/>
            <person name="Xiao L."/>
            <person name="Anderson O.D."/>
            <person name="Ouyang S."/>
            <person name="Liang Y."/>
            <person name="Zimin A.V."/>
            <person name="Pertea G."/>
            <person name="Qi P."/>
            <person name="Bennetzen J.L."/>
            <person name="Dai X."/>
            <person name="Dawson M.W."/>
            <person name="Muller H.G."/>
            <person name="Kugler K."/>
            <person name="Rivarola-Duarte L."/>
            <person name="Spannagl M."/>
            <person name="Mayer K.F.X."/>
            <person name="Lu F.H."/>
            <person name="Bevan M.W."/>
            <person name="Leroy P."/>
            <person name="Li P."/>
            <person name="You F.M."/>
            <person name="Sun Q."/>
            <person name="Liu Z."/>
            <person name="Lyons E."/>
            <person name="Wicker T."/>
            <person name="Salzberg S.L."/>
            <person name="Devos K.M."/>
            <person name="Dvorak J."/>
        </authorList>
    </citation>
    <scope>NUCLEOTIDE SEQUENCE [LARGE SCALE GENOMIC DNA]</scope>
    <source>
        <strain evidence="2">cv. AL8/78</strain>
    </source>
</reference>
<reference evidence="3" key="1">
    <citation type="journal article" date="2014" name="Science">
        <title>Ancient hybridizations among the ancestral genomes of bread wheat.</title>
        <authorList>
            <consortium name="International Wheat Genome Sequencing Consortium,"/>
            <person name="Marcussen T."/>
            <person name="Sandve S.R."/>
            <person name="Heier L."/>
            <person name="Spannagl M."/>
            <person name="Pfeifer M."/>
            <person name="Jakobsen K.S."/>
            <person name="Wulff B.B."/>
            <person name="Steuernagel B."/>
            <person name="Mayer K.F."/>
            <person name="Olsen O.A."/>
        </authorList>
    </citation>
    <scope>NUCLEOTIDE SEQUENCE [LARGE SCALE GENOMIC DNA]</scope>
    <source>
        <strain evidence="3">cv. AL8/78</strain>
    </source>
</reference>
<dbReference type="Gramene" id="AET7Gv20657900.15">
    <property type="protein sequence ID" value="AET7Gv20657900.15"/>
    <property type="gene ID" value="AET7Gv20657900"/>
</dbReference>
<reference evidence="2" key="4">
    <citation type="submission" date="2019-03" db="UniProtKB">
        <authorList>
            <consortium name="EnsemblPlants"/>
        </authorList>
    </citation>
    <scope>IDENTIFICATION</scope>
</reference>
<dbReference type="PANTHER" id="PTHR48040">
    <property type="entry name" value="PLEIOTROPIC DRUG RESISTANCE PROTEIN 1-LIKE ISOFORM X1"/>
    <property type="match status" value="1"/>
</dbReference>
<name>A0A453RPT8_AEGTS</name>
<dbReference type="PANTHER" id="PTHR48040:SF64">
    <property type="entry name" value="ABC TRANSPORTER DOMAIN-CONTAINING PROTEIN"/>
    <property type="match status" value="1"/>
</dbReference>
<dbReference type="EnsemblPlants" id="AET7Gv20657900.15">
    <property type="protein sequence ID" value="AET7Gv20657900.15"/>
    <property type="gene ID" value="AET7Gv20657900"/>
</dbReference>
<keyword evidence="1" id="KW-0472">Membrane</keyword>
<organism evidence="2 3">
    <name type="scientific">Aegilops tauschii subsp. strangulata</name>
    <name type="common">Goatgrass</name>
    <dbReference type="NCBI Taxonomy" id="200361"/>
    <lineage>
        <taxon>Eukaryota</taxon>
        <taxon>Viridiplantae</taxon>
        <taxon>Streptophyta</taxon>
        <taxon>Embryophyta</taxon>
        <taxon>Tracheophyta</taxon>
        <taxon>Spermatophyta</taxon>
        <taxon>Magnoliopsida</taxon>
        <taxon>Liliopsida</taxon>
        <taxon>Poales</taxon>
        <taxon>Poaceae</taxon>
        <taxon>BOP clade</taxon>
        <taxon>Pooideae</taxon>
        <taxon>Triticodae</taxon>
        <taxon>Triticeae</taxon>
        <taxon>Triticinae</taxon>
        <taxon>Aegilops</taxon>
    </lineage>
</organism>
<reference evidence="2" key="5">
    <citation type="journal article" date="2021" name="G3 (Bethesda)">
        <title>Aegilops tauschii genome assembly Aet v5.0 features greater sequence contiguity and improved annotation.</title>
        <authorList>
            <person name="Wang L."/>
            <person name="Zhu T."/>
            <person name="Rodriguez J.C."/>
            <person name="Deal K.R."/>
            <person name="Dubcovsky J."/>
            <person name="McGuire P.E."/>
            <person name="Lux T."/>
            <person name="Spannagl M."/>
            <person name="Mayer K.F.X."/>
            <person name="Baldrich P."/>
            <person name="Meyers B.C."/>
            <person name="Huo N."/>
            <person name="Gu Y.Q."/>
            <person name="Zhou H."/>
            <person name="Devos K.M."/>
            <person name="Bennetzen J.L."/>
            <person name="Unver T."/>
            <person name="Budak H."/>
            <person name="Gulick P.J."/>
            <person name="Galiba G."/>
            <person name="Kalapos B."/>
            <person name="Nelson D.R."/>
            <person name="Li P."/>
            <person name="You F.M."/>
            <person name="Luo M.C."/>
            <person name="Dvorak J."/>
        </authorList>
    </citation>
    <scope>NUCLEOTIDE SEQUENCE [LARGE SCALE GENOMIC DNA]</scope>
    <source>
        <strain evidence="2">cv. AL8/78</strain>
    </source>
</reference>
<dbReference type="AlphaFoldDB" id="A0A453RPT8"/>
<evidence type="ECO:0000313" key="3">
    <source>
        <dbReference type="Proteomes" id="UP000015105"/>
    </source>
</evidence>
<proteinExistence type="predicted"/>
<reference evidence="3" key="2">
    <citation type="journal article" date="2017" name="Nat. Plants">
        <title>The Aegilops tauschii genome reveals multiple impacts of transposons.</title>
        <authorList>
            <person name="Zhao G."/>
            <person name="Zou C."/>
            <person name="Li K."/>
            <person name="Wang K."/>
            <person name="Li T."/>
            <person name="Gao L."/>
            <person name="Zhang X."/>
            <person name="Wang H."/>
            <person name="Yang Z."/>
            <person name="Liu X."/>
            <person name="Jiang W."/>
            <person name="Mao L."/>
            <person name="Kong X."/>
            <person name="Jiao Y."/>
            <person name="Jia J."/>
        </authorList>
    </citation>
    <scope>NUCLEOTIDE SEQUENCE [LARGE SCALE GENOMIC DNA]</scope>
    <source>
        <strain evidence="3">cv. AL8/78</strain>
    </source>
</reference>
<evidence type="ECO:0000313" key="2">
    <source>
        <dbReference type="EnsemblPlants" id="AET7Gv20657900.15"/>
    </source>
</evidence>
<feature type="transmembrane region" description="Helical" evidence="1">
    <location>
        <begin position="87"/>
        <end position="106"/>
    </location>
</feature>
<evidence type="ECO:0008006" key="4">
    <source>
        <dbReference type="Google" id="ProtNLM"/>
    </source>
</evidence>
<evidence type="ECO:0000256" key="1">
    <source>
        <dbReference type="SAM" id="Phobius"/>
    </source>
</evidence>
<feature type="transmembrane region" description="Helical" evidence="1">
    <location>
        <begin position="137"/>
        <end position="160"/>
    </location>
</feature>
<keyword evidence="1" id="KW-0812">Transmembrane</keyword>
<accession>A0A453RPT8</accession>
<dbReference type="Proteomes" id="UP000015105">
    <property type="component" value="Chromosome 7D"/>
</dbReference>
<keyword evidence="1" id="KW-1133">Transmembrane helix</keyword>
<keyword evidence="3" id="KW-1185">Reference proteome</keyword>
<protein>
    <recommendedName>
        <fullName evidence="4">CDR ABC transporter domain-containing protein</fullName>
    </recommendedName>
</protein>
<sequence length="168" mass="19914">MGVGYKFTHNRICDWSGLCRNLPELLPCFCRENMLLIEELGQPAPNTVDLHFPPGYWQNFRAQCMACLMDNNNVAMWMQLIPIWWRWVYWANPAAWTVYGLMFSQLGDRTELIRVPGQPDQTVREFLEGYLGLENRYFNLVTCLHLAIIALFAFLFFIFIKHLKFQRR</sequence>